<feature type="repeat" description="ANK" evidence="7">
    <location>
        <begin position="117"/>
        <end position="149"/>
    </location>
</feature>
<feature type="repeat" description="ANK" evidence="7">
    <location>
        <begin position="270"/>
        <end position="302"/>
    </location>
</feature>
<feature type="repeat" description="ANK" evidence="7">
    <location>
        <begin position="746"/>
        <end position="778"/>
    </location>
</feature>
<feature type="domain" description="PARP catalytic" evidence="11">
    <location>
        <begin position="1029"/>
        <end position="1234"/>
    </location>
</feature>
<feature type="repeat" description="ANK" evidence="7">
    <location>
        <begin position="357"/>
        <end position="392"/>
    </location>
</feature>
<dbReference type="PRINTS" id="PR01415">
    <property type="entry name" value="ANKYRIN"/>
</dbReference>
<keyword evidence="8" id="KW-0808">Transferase</keyword>
<dbReference type="PROSITE" id="PS50297">
    <property type="entry name" value="ANK_REP_REGION"/>
    <property type="match status" value="14"/>
</dbReference>
<dbReference type="SMART" id="SM00454">
    <property type="entry name" value="SAM"/>
    <property type="match status" value="1"/>
</dbReference>
<dbReference type="PANTHER" id="PTHR24171">
    <property type="entry name" value="ANKYRIN REPEAT DOMAIN-CONTAINING PROTEIN 39-RELATED"/>
    <property type="match status" value="1"/>
</dbReference>
<dbReference type="Pfam" id="PF00644">
    <property type="entry name" value="PARP"/>
    <property type="match status" value="1"/>
</dbReference>
<reference evidence="13" key="1">
    <citation type="submission" date="2025-08" db="UniProtKB">
        <authorList>
            <consortium name="RefSeq"/>
        </authorList>
    </citation>
    <scope>IDENTIFICATION</scope>
    <source>
        <tissue evidence="13">Whole organism</tissue>
    </source>
</reference>
<dbReference type="RefSeq" id="XP_018016528.1">
    <property type="nucleotide sequence ID" value="XM_018161039.2"/>
</dbReference>
<dbReference type="Gene3D" id="3.90.228.10">
    <property type="match status" value="1"/>
</dbReference>
<dbReference type="CDD" id="cd01438">
    <property type="entry name" value="tankyrase_like"/>
    <property type="match status" value="1"/>
</dbReference>
<evidence type="ECO:0000256" key="5">
    <source>
        <dbReference type="ARBA" id="ARBA00024347"/>
    </source>
</evidence>
<comment type="catalytic activity">
    <reaction evidence="6">
        <text>NAD(+) + (ADP-D-ribosyl)n-acceptor = nicotinamide + (ADP-D-ribosyl)n+1-acceptor + H(+).</text>
        <dbReference type="EC" id="2.4.2.30"/>
    </reaction>
</comment>
<keyword evidence="8" id="KW-0520">NAD</keyword>
<evidence type="ECO:0000259" key="11">
    <source>
        <dbReference type="PROSITE" id="PS51059"/>
    </source>
</evidence>
<dbReference type="SUPFAM" id="SSF47769">
    <property type="entry name" value="SAM/Pointed domain"/>
    <property type="match status" value="1"/>
</dbReference>
<proteinExistence type="inferred from homology"/>
<keyword evidence="12" id="KW-1185">Reference proteome</keyword>
<dbReference type="AlphaFoldDB" id="A0A8B7NS49"/>
<sequence>MAARRSALSASEISGSEPLKELFEACRNGDLLRVKKLVNSQNVNARDTAGRKSSPLHFAAGFGRREVVEHLLSLGAVVGARDDGGLIPLHNACSFGHAEVVSILLKAGADPNARDNWNYTPLHEAASKSKFDVCIVLLQHFADPSIRNTDGKTPLDLADTYARSVLTGQYKKEEVLEAARAGQEERLMSLLTPLNVNCHASDGRKSTPLHLAAGYNRTLVVAALLQRGADVHAKDKGGLVPLHNACSYGHYEVTELLLKAGANVNAMDLWQFTPLHEAAAKARIEVCSLLLAHGADPTLLNCHSKSAIDLAPSRDLQDRLTYEHAGHSVLEACRQGDAAKLKRLLTSQLVSFSHPFTHDTPLHCAVSCGGARCRAVVELLLRKGAGPLASEKNKDGLTALHLAAQCGPVAADLLELLLRHGAKVNVLDGAGQTALHHAASCGDAKACHVLLQFEADTSITDAQGHTAAHLAPLHLAPLIAGDDGSLVPMGVATSSSSSSSNNNNNNNSGSGAVSIPSTGSLCTDREQQMLEAARAGDVECVRSILAAQPSLVNVRDLDGRHSTPLHFAAGYNRVPIVEMLLHHGAHVHAKDKGGLVPLHNACSYGHYEVTELLVRHGASVNVADLWKFTPLHEAAAKGKFDIVKLLLKHGADVNRKNRDGHTPLDLVRDSDQDVADLLRGDAALLDAAKKGALARVQRLTTTDNINCRDSQGRNSTPLHLAAGYNNLDVAEFLLQKGANVNAQDKGGLIPLHNASSYGHMDLASLLIRYETNVNATDRWGYTPLHEAAQKGRTHLSALLLAHGADPFMRNQEGQTPLDLATADDVRSLLQDAMMSPPTAGSASAVGDSLGMTAAGLSLVPSLASSGANLVSSGSSGSASPPLMGGLCASLAAPSSPARGLLSPAPSLLSLLPSPQPQEVETIVMPSGASLTFCPMESSEAAAAVVAADMPATVQQLLRSLGLEQLCGLFEREDISLDVLCEMSHDDLRTVGVAAYGHRHKLMKAAQRIRQHHSTVSGINSGCTVLVELSADDREFVAVDEEMQNTIREHRDNGHAGGIFCKYNIVKIQKVRNRRLWERYRHRRGEVGHECGGSPNERMLFHGSPFISAIVQKGFDERHAYIGGMFGAGIYFAEHSSKSNQYVYGIGGGTGCPVHKDRSCYICCRQVVLCRVTLGRSFLQFSALKMAHAPPGHHSVVGRPSAGGLCYPEYVVYRGEQAYPEYLITYQIVRPEEEQNKEEVPPRDA</sequence>
<dbReference type="InterPro" id="IPR036770">
    <property type="entry name" value="Ankyrin_rpt-contain_sf"/>
</dbReference>
<feature type="repeat" description="ANK" evidence="7">
    <location>
        <begin position="713"/>
        <end position="745"/>
    </location>
</feature>
<feature type="repeat" description="ANK" evidence="7">
    <location>
        <begin position="560"/>
        <end position="592"/>
    </location>
</feature>
<dbReference type="PROSITE" id="PS51059">
    <property type="entry name" value="PARP_CATALYTIC"/>
    <property type="match status" value="1"/>
</dbReference>
<feature type="repeat" description="ANK" evidence="7">
    <location>
        <begin position="204"/>
        <end position="236"/>
    </location>
</feature>
<evidence type="ECO:0000256" key="1">
    <source>
        <dbReference type="ARBA" id="ARBA00022676"/>
    </source>
</evidence>
<dbReference type="Proteomes" id="UP000694843">
    <property type="component" value="Unplaced"/>
</dbReference>
<organism evidence="12 13">
    <name type="scientific">Hyalella azteca</name>
    <name type="common">Amphipod</name>
    <dbReference type="NCBI Taxonomy" id="294128"/>
    <lineage>
        <taxon>Eukaryota</taxon>
        <taxon>Metazoa</taxon>
        <taxon>Ecdysozoa</taxon>
        <taxon>Arthropoda</taxon>
        <taxon>Crustacea</taxon>
        <taxon>Multicrustacea</taxon>
        <taxon>Malacostraca</taxon>
        <taxon>Eumalacostraca</taxon>
        <taxon>Peracarida</taxon>
        <taxon>Amphipoda</taxon>
        <taxon>Senticaudata</taxon>
        <taxon>Talitrida</taxon>
        <taxon>Talitroidea</taxon>
        <taxon>Hyalellidae</taxon>
        <taxon>Hyalella</taxon>
    </lineage>
</organism>
<evidence type="ECO:0000313" key="13">
    <source>
        <dbReference type="RefSeq" id="XP_018016528.1"/>
    </source>
</evidence>
<dbReference type="PROSITE" id="PS50105">
    <property type="entry name" value="SAM_DOMAIN"/>
    <property type="match status" value="1"/>
</dbReference>
<feature type="repeat" description="ANK" evidence="7">
    <location>
        <begin position="51"/>
        <end position="83"/>
    </location>
</feature>
<dbReference type="InterPro" id="IPR012317">
    <property type="entry name" value="Poly(ADP-ribose)pol_cat_dom"/>
</dbReference>
<dbReference type="Pfam" id="PF12796">
    <property type="entry name" value="Ank_2"/>
    <property type="match status" value="6"/>
</dbReference>
<dbReference type="CTD" id="8658"/>
<dbReference type="GO" id="GO:0003950">
    <property type="term" value="F:NAD+ poly-ADP-ribosyltransferase activity"/>
    <property type="evidence" value="ECO:0007669"/>
    <property type="project" value="UniProtKB-UniRule"/>
</dbReference>
<dbReference type="InterPro" id="IPR013761">
    <property type="entry name" value="SAM/pointed_sf"/>
</dbReference>
<keyword evidence="3" id="KW-0677">Repeat</keyword>
<feature type="repeat" description="ANK" evidence="7">
    <location>
        <begin position="779"/>
        <end position="811"/>
    </location>
</feature>
<dbReference type="SUPFAM" id="SSF56399">
    <property type="entry name" value="ADP-ribosylation"/>
    <property type="match status" value="1"/>
</dbReference>
<dbReference type="KEGG" id="hazt:108673241"/>
<dbReference type="Gene3D" id="6.20.320.10">
    <property type="match status" value="1"/>
</dbReference>
<dbReference type="OrthoDB" id="4772757at2759"/>
<dbReference type="EC" id="2.4.2.-" evidence="8"/>
<feature type="repeat" description="ANK" evidence="7">
    <location>
        <begin position="626"/>
        <end position="658"/>
    </location>
</feature>
<feature type="repeat" description="ANK" evidence="7">
    <location>
        <begin position="395"/>
        <end position="429"/>
    </location>
</feature>
<dbReference type="SUPFAM" id="SSF48403">
    <property type="entry name" value="Ankyrin repeat"/>
    <property type="match status" value="3"/>
</dbReference>
<dbReference type="Pfam" id="PF00536">
    <property type="entry name" value="SAM_1"/>
    <property type="match status" value="1"/>
</dbReference>
<evidence type="ECO:0000256" key="6">
    <source>
        <dbReference type="ARBA" id="ARBA00033987"/>
    </source>
</evidence>
<evidence type="ECO:0000256" key="9">
    <source>
        <dbReference type="SAM" id="MobiDB-lite"/>
    </source>
</evidence>
<keyword evidence="1 8" id="KW-0328">Glycosyltransferase</keyword>
<evidence type="ECO:0000256" key="7">
    <source>
        <dbReference type="PROSITE-ProRule" id="PRU00023"/>
    </source>
</evidence>
<dbReference type="PROSITE" id="PS50088">
    <property type="entry name" value="ANK_REPEAT"/>
    <property type="match status" value="15"/>
</dbReference>
<comment type="similarity">
    <text evidence="5">Belongs to the ARTD/PARP family.</text>
</comment>
<feature type="region of interest" description="Disordered" evidence="9">
    <location>
        <begin position="490"/>
        <end position="518"/>
    </location>
</feature>
<keyword evidence="4 7" id="KW-0040">ANK repeat</keyword>
<dbReference type="GeneID" id="108673241"/>
<dbReference type="FunFam" id="1.25.40.20:FF:000009">
    <property type="entry name" value="Poly [ADP-ribose] polymerase"/>
    <property type="match status" value="2"/>
</dbReference>
<feature type="repeat" description="ANK" evidence="7">
    <location>
        <begin position="430"/>
        <end position="462"/>
    </location>
</feature>
<gene>
    <name evidence="13" type="primary">LOC108673241</name>
</gene>
<dbReference type="PANTHER" id="PTHR24171:SF11">
    <property type="entry name" value="26S PROTEASOME NON-ATPASE REGULATORY SUBUNIT 10"/>
    <property type="match status" value="1"/>
</dbReference>
<evidence type="ECO:0000256" key="3">
    <source>
        <dbReference type="ARBA" id="ARBA00022737"/>
    </source>
</evidence>
<feature type="domain" description="SAM" evidence="10">
    <location>
        <begin position="952"/>
        <end position="1011"/>
    </location>
</feature>
<evidence type="ECO:0000256" key="8">
    <source>
        <dbReference type="RuleBase" id="RU362114"/>
    </source>
</evidence>
<protein>
    <recommendedName>
        <fullName evidence="8">Poly [ADP-ribose] polymerase</fullName>
        <shortName evidence="8">PARP</shortName>
        <ecNumber evidence="8">2.4.2.-</ecNumber>
    </recommendedName>
</protein>
<feature type="compositionally biased region" description="Low complexity" evidence="9">
    <location>
        <begin position="494"/>
        <end position="511"/>
    </location>
</feature>
<feature type="repeat" description="ANK" evidence="7">
    <location>
        <begin position="237"/>
        <end position="269"/>
    </location>
</feature>
<dbReference type="Gene3D" id="1.25.40.20">
    <property type="entry name" value="Ankyrin repeat-containing domain"/>
    <property type="match status" value="5"/>
</dbReference>
<keyword evidence="2" id="KW-0548">Nucleotidyltransferase</keyword>
<dbReference type="GO" id="GO:0016779">
    <property type="term" value="F:nucleotidyltransferase activity"/>
    <property type="evidence" value="ECO:0007669"/>
    <property type="project" value="UniProtKB-KW"/>
</dbReference>
<dbReference type="Gene3D" id="1.10.150.50">
    <property type="entry name" value="Transcription Factor, Ets-1"/>
    <property type="match status" value="1"/>
</dbReference>
<evidence type="ECO:0000259" key="10">
    <source>
        <dbReference type="PROSITE" id="PS50105"/>
    </source>
</evidence>
<name>A0A8B7NS49_HYAAZ</name>
<dbReference type="InterPro" id="IPR002110">
    <property type="entry name" value="Ankyrin_rpt"/>
</dbReference>
<feature type="repeat" description="ANK" evidence="7">
    <location>
        <begin position="84"/>
        <end position="116"/>
    </location>
</feature>
<evidence type="ECO:0000313" key="12">
    <source>
        <dbReference type="Proteomes" id="UP000694843"/>
    </source>
</evidence>
<evidence type="ECO:0000256" key="4">
    <source>
        <dbReference type="ARBA" id="ARBA00023043"/>
    </source>
</evidence>
<dbReference type="InterPro" id="IPR001660">
    <property type="entry name" value="SAM"/>
</dbReference>
<accession>A0A8B7NS49</accession>
<dbReference type="Pfam" id="PF00023">
    <property type="entry name" value="Ank"/>
    <property type="match status" value="4"/>
</dbReference>
<feature type="repeat" description="ANK" evidence="7">
    <location>
        <begin position="593"/>
        <end position="625"/>
    </location>
</feature>
<dbReference type="FunFam" id="3.90.228.10:FF:000001">
    <property type="entry name" value="Poly [ADP-ribose] polymerase tankyrase-2"/>
    <property type="match status" value="1"/>
</dbReference>
<dbReference type="SMART" id="SM00248">
    <property type="entry name" value="ANK"/>
    <property type="match status" value="17"/>
</dbReference>
<dbReference type="OMA" id="TAETINC"/>
<evidence type="ECO:0000256" key="2">
    <source>
        <dbReference type="ARBA" id="ARBA00022695"/>
    </source>
</evidence>